<comment type="caution">
    <text evidence="1">The sequence shown here is derived from an EMBL/GenBank/DDBJ whole genome shotgun (WGS) entry which is preliminary data.</text>
</comment>
<reference evidence="1 2" key="1">
    <citation type="journal article" date="2023" name="Science">
        <title>Complex scaffold remodeling in plant triterpene biosynthesis.</title>
        <authorList>
            <person name="De La Pena R."/>
            <person name="Hodgson H."/>
            <person name="Liu J.C."/>
            <person name="Stephenson M.J."/>
            <person name="Martin A.C."/>
            <person name="Owen C."/>
            <person name="Harkess A."/>
            <person name="Leebens-Mack J."/>
            <person name="Jimenez L.E."/>
            <person name="Osbourn A."/>
            <person name="Sattely E.S."/>
        </authorList>
    </citation>
    <scope>NUCLEOTIDE SEQUENCE [LARGE SCALE GENOMIC DNA]</scope>
    <source>
        <strain evidence="2">cv. JPN11</strain>
        <tissue evidence="1">Leaf</tissue>
    </source>
</reference>
<dbReference type="Proteomes" id="UP001164539">
    <property type="component" value="Chromosome 5"/>
</dbReference>
<proteinExistence type="predicted"/>
<dbReference type="EMBL" id="CM051398">
    <property type="protein sequence ID" value="KAJ4718034.1"/>
    <property type="molecule type" value="Genomic_DNA"/>
</dbReference>
<accession>A0ACC1Y510</accession>
<evidence type="ECO:0000313" key="1">
    <source>
        <dbReference type="EMBL" id="KAJ4718034.1"/>
    </source>
</evidence>
<sequence>MVDGSFDIIRKRRIDDVDRISALPESILQHIMSFLPFRDVVRTSVLSKTWEKAWHTFPDIEFDEKLFGQDLRNLLLLGFDELDSGHKRFDQMKRKLLNYWEKVLQSRRWEMTSLRKFTLKTERLSDLEFVHQCIRYAVENNVKVLKLEISLEKDVFYNLPQMVLCLKSITVLKLRGFKLESPGSNVKLSSLRELYLSDVDADAHVVENLVGGCPLIEFLSIEFCGGFKSLKLFGLSKLSIIKVQSNSELERMTINAPNARSMAVIGPDILSDINIATCKNLKFLCLCTASVVDGWLSNLIPGLPLLEGLHLGLCYELESIKISSSSLKRLRISRCMNLVEVKFETPNLTKFGYEGEIISFSSGVLSLLETDFYICSSNIDNEWYVKFVELITKFHGFSKVLNLQSDSGQIAIVPSALRQILPPPLSGAKHLNFAINMPFKSFPIAQVLDGLLWMSPHVQTVSIKFGQDFKTFRFQFSYKEHLLCGEEIKLPVSCWKDCIKKVEIEIISEKMELIETFNKVEMITEADSKWYAFEDELLLEKIDKLVSQSHWLESY</sequence>
<protein>
    <submittedName>
        <fullName evidence="1">F-box protein</fullName>
    </submittedName>
</protein>
<name>A0ACC1Y510_MELAZ</name>
<gene>
    <name evidence="1" type="ORF">OWV82_009766</name>
</gene>
<keyword evidence="2" id="KW-1185">Reference proteome</keyword>
<organism evidence="1 2">
    <name type="scientific">Melia azedarach</name>
    <name type="common">Chinaberry tree</name>
    <dbReference type="NCBI Taxonomy" id="155640"/>
    <lineage>
        <taxon>Eukaryota</taxon>
        <taxon>Viridiplantae</taxon>
        <taxon>Streptophyta</taxon>
        <taxon>Embryophyta</taxon>
        <taxon>Tracheophyta</taxon>
        <taxon>Spermatophyta</taxon>
        <taxon>Magnoliopsida</taxon>
        <taxon>eudicotyledons</taxon>
        <taxon>Gunneridae</taxon>
        <taxon>Pentapetalae</taxon>
        <taxon>rosids</taxon>
        <taxon>malvids</taxon>
        <taxon>Sapindales</taxon>
        <taxon>Meliaceae</taxon>
        <taxon>Melia</taxon>
    </lineage>
</organism>
<evidence type="ECO:0000313" key="2">
    <source>
        <dbReference type="Proteomes" id="UP001164539"/>
    </source>
</evidence>